<keyword evidence="9" id="KW-1185">Reference proteome</keyword>
<dbReference type="CDD" id="cd01205">
    <property type="entry name" value="EVH1_WASP-like"/>
    <property type="match status" value="1"/>
</dbReference>
<feature type="compositionally biased region" description="Low complexity" evidence="5">
    <location>
        <begin position="306"/>
        <end position="316"/>
    </location>
</feature>
<evidence type="ECO:0000259" key="6">
    <source>
        <dbReference type="PROSITE" id="PS50108"/>
    </source>
</evidence>
<feature type="domain" description="CRIB" evidence="6">
    <location>
        <begin position="154"/>
        <end position="167"/>
    </location>
</feature>
<dbReference type="InterPro" id="IPR000697">
    <property type="entry name" value="WH1/EVH1_dom"/>
</dbReference>
<dbReference type="InterPro" id="IPR000095">
    <property type="entry name" value="CRIB_dom"/>
</dbReference>
<dbReference type="PROSITE" id="PS50108">
    <property type="entry name" value="CRIB"/>
    <property type="match status" value="1"/>
</dbReference>
<keyword evidence="4" id="KW-0206">Cytoskeleton</keyword>
<dbReference type="Gene3D" id="3.90.810.10">
    <property type="entry name" value="CRIB domain"/>
    <property type="match status" value="1"/>
</dbReference>
<accession>A0A8H7SFK0</accession>
<evidence type="ECO:0000313" key="8">
    <source>
        <dbReference type="EMBL" id="KAG2227508.1"/>
    </source>
</evidence>
<dbReference type="GO" id="GO:0007015">
    <property type="term" value="P:actin filament organization"/>
    <property type="evidence" value="ECO:0007669"/>
    <property type="project" value="InterPro"/>
</dbReference>
<evidence type="ECO:0000256" key="2">
    <source>
        <dbReference type="ARBA" id="ARBA00022490"/>
    </source>
</evidence>
<dbReference type="AlphaFoldDB" id="A0A8H7SFK0"/>
<feature type="compositionally biased region" description="Pro residues" evidence="5">
    <location>
        <begin position="317"/>
        <end position="338"/>
    </location>
</feature>
<dbReference type="GO" id="GO:0005856">
    <property type="term" value="C:cytoskeleton"/>
    <property type="evidence" value="ECO:0007669"/>
    <property type="project" value="UniProtKB-SubCell"/>
</dbReference>
<dbReference type="PROSITE" id="PS50229">
    <property type="entry name" value="WH1"/>
    <property type="match status" value="1"/>
</dbReference>
<evidence type="ECO:0000313" key="9">
    <source>
        <dbReference type="Proteomes" id="UP000646827"/>
    </source>
</evidence>
<comment type="caution">
    <text evidence="8">The sequence shown here is derived from an EMBL/GenBank/DDBJ whole genome shotgun (WGS) entry which is preliminary data.</text>
</comment>
<dbReference type="OrthoDB" id="8963340at2759"/>
<protein>
    <recommendedName>
        <fullName evidence="10">Wiskott-Aldrich syndrome protein</fullName>
    </recommendedName>
</protein>
<gene>
    <name evidence="8" type="ORF">INT45_007534</name>
</gene>
<evidence type="ECO:0000256" key="1">
    <source>
        <dbReference type="ARBA" id="ARBA00004245"/>
    </source>
</evidence>
<keyword evidence="3" id="KW-0597">Phosphoprotein</keyword>
<dbReference type="SMART" id="SM00461">
    <property type="entry name" value="WH1"/>
    <property type="match status" value="1"/>
</dbReference>
<dbReference type="CDD" id="cd00132">
    <property type="entry name" value="CRIB"/>
    <property type="match status" value="1"/>
</dbReference>
<evidence type="ECO:0000256" key="3">
    <source>
        <dbReference type="ARBA" id="ARBA00022553"/>
    </source>
</evidence>
<dbReference type="InterPro" id="IPR036936">
    <property type="entry name" value="CRIB_dom_sf"/>
</dbReference>
<feature type="compositionally biased region" description="Low complexity" evidence="5">
    <location>
        <begin position="401"/>
        <end position="415"/>
    </location>
</feature>
<dbReference type="Pfam" id="PF00786">
    <property type="entry name" value="PBD"/>
    <property type="match status" value="1"/>
</dbReference>
<dbReference type="Gene3D" id="2.30.29.30">
    <property type="entry name" value="Pleckstrin-homology domain (PH domain)/Phosphotyrosine-binding domain (PTB)"/>
    <property type="match status" value="1"/>
</dbReference>
<dbReference type="Pfam" id="PF00568">
    <property type="entry name" value="WH1"/>
    <property type="match status" value="1"/>
</dbReference>
<feature type="compositionally biased region" description="Low complexity" evidence="5">
    <location>
        <begin position="214"/>
        <end position="225"/>
    </location>
</feature>
<dbReference type="SUPFAM" id="SSF47912">
    <property type="entry name" value="Wiscott-Aldrich syndrome protein, WASP, C-terminal domain"/>
    <property type="match status" value="1"/>
</dbReference>
<feature type="region of interest" description="Disordered" evidence="5">
    <location>
        <begin position="212"/>
        <end position="452"/>
    </location>
</feature>
<organism evidence="8 9">
    <name type="scientific">Circinella minor</name>
    <dbReference type="NCBI Taxonomy" id="1195481"/>
    <lineage>
        <taxon>Eukaryota</taxon>
        <taxon>Fungi</taxon>
        <taxon>Fungi incertae sedis</taxon>
        <taxon>Mucoromycota</taxon>
        <taxon>Mucoromycotina</taxon>
        <taxon>Mucoromycetes</taxon>
        <taxon>Mucorales</taxon>
        <taxon>Lichtheimiaceae</taxon>
        <taxon>Circinella</taxon>
    </lineage>
</organism>
<feature type="compositionally biased region" description="Acidic residues" evidence="5">
    <location>
        <begin position="439"/>
        <end position="452"/>
    </location>
</feature>
<sequence length="452" mass="49494">MSITLPTPADKSIVRKALPNASIYTAAVARLVLAFPDADVWSHTGLWGAATLCKEKNSYYIRIIDIENHTGIIWEQELYQGFDFIQEAKYFYTFDTDDCLAGLEFVEEEEGETFYKKLIHRESIQLKSNKQQQRQQHLGWRDKLRKKRIDKQVIGTPADFRHTGHIGLTSDKGFTVEGDSEDIIGQLKSLGITAQEIEQNEGFIQEFMSNYENQSQQQPIQKKQSFLSPTVKSRPRAPSSPLPPAPQSNIQRDYQPPPPPPPPLAQQGRRKAPPPPPPRRPRAATHSSVSQHRPPTSPLPPPLPSRHPQQQQTSIAPPSPPPPPHPSSIAHPPLPPPTMSGSISPAAPPPPPPPPVGGNKQVPDGATTGGRADLMASIRQAGGFGTLKQGGKLRHATDEIPLSSSAPPIQSSSKTSSEKPDLASSLAAAIQQRKQAMGSDDEQSDDDDEEWA</sequence>
<reference evidence="8 9" key="1">
    <citation type="submission" date="2020-12" db="EMBL/GenBank/DDBJ databases">
        <title>Metabolic potential, ecology and presence of endohyphal bacteria is reflected in genomic diversity of Mucoromycotina.</title>
        <authorList>
            <person name="Muszewska A."/>
            <person name="Okrasinska A."/>
            <person name="Steczkiewicz K."/>
            <person name="Drgas O."/>
            <person name="Orlowska M."/>
            <person name="Perlinska-Lenart U."/>
            <person name="Aleksandrzak-Piekarczyk T."/>
            <person name="Szatraj K."/>
            <person name="Zielenkiewicz U."/>
            <person name="Pilsyk S."/>
            <person name="Malc E."/>
            <person name="Mieczkowski P."/>
            <person name="Kruszewska J.S."/>
            <person name="Biernat P."/>
            <person name="Pawlowska J."/>
        </authorList>
    </citation>
    <scope>NUCLEOTIDE SEQUENCE [LARGE SCALE GENOMIC DNA]</scope>
    <source>
        <strain evidence="8 9">CBS 142.35</strain>
    </source>
</reference>
<feature type="compositionally biased region" description="Pro residues" evidence="5">
    <location>
        <begin position="255"/>
        <end position="264"/>
    </location>
</feature>
<feature type="compositionally biased region" description="Pro residues" evidence="5">
    <location>
        <begin position="346"/>
        <end position="356"/>
    </location>
</feature>
<feature type="domain" description="WH1" evidence="7">
    <location>
        <begin position="16"/>
        <end position="125"/>
    </location>
</feature>
<evidence type="ECO:0000259" key="7">
    <source>
        <dbReference type="PROSITE" id="PS50229"/>
    </source>
</evidence>
<name>A0A8H7SFK0_9FUNG</name>
<feature type="compositionally biased region" description="Pro residues" evidence="5">
    <location>
        <begin position="295"/>
        <end position="305"/>
    </location>
</feature>
<keyword evidence="2" id="KW-0963">Cytoplasm</keyword>
<evidence type="ECO:0000256" key="5">
    <source>
        <dbReference type="SAM" id="MobiDB-lite"/>
    </source>
</evidence>
<dbReference type="InterPro" id="IPR033927">
    <property type="entry name" value="WASPfam_EVH1"/>
</dbReference>
<evidence type="ECO:0008006" key="10">
    <source>
        <dbReference type="Google" id="ProtNLM"/>
    </source>
</evidence>
<dbReference type="Proteomes" id="UP000646827">
    <property type="component" value="Unassembled WGS sequence"/>
</dbReference>
<dbReference type="InterPro" id="IPR011026">
    <property type="entry name" value="WAS_C"/>
</dbReference>
<dbReference type="InterPro" id="IPR011993">
    <property type="entry name" value="PH-like_dom_sf"/>
</dbReference>
<evidence type="ECO:0000256" key="4">
    <source>
        <dbReference type="ARBA" id="ARBA00023212"/>
    </source>
</evidence>
<comment type="subcellular location">
    <subcellularLocation>
        <location evidence="1">Cytoplasm</location>
        <location evidence="1">Cytoskeleton</location>
    </subcellularLocation>
</comment>
<dbReference type="EMBL" id="JAEPRB010000007">
    <property type="protein sequence ID" value="KAG2227508.1"/>
    <property type="molecule type" value="Genomic_DNA"/>
</dbReference>
<dbReference type="SUPFAM" id="SSF50729">
    <property type="entry name" value="PH domain-like"/>
    <property type="match status" value="1"/>
</dbReference>
<proteinExistence type="predicted"/>